<dbReference type="InterPro" id="IPR030823">
    <property type="entry name" value="IolE/MocC"/>
</dbReference>
<feature type="domain" description="Xylose isomerase-like TIM barrel" evidence="1">
    <location>
        <begin position="34"/>
        <end position="288"/>
    </location>
</feature>
<gene>
    <name evidence="2" type="primary">iolE</name>
    <name evidence="2" type="ORF">GCM10007392_36230</name>
</gene>
<name>A0A918NG74_9GAMM</name>
<dbReference type="PANTHER" id="PTHR12110:SF41">
    <property type="entry name" value="INOSOSE DEHYDRATASE"/>
    <property type="match status" value="1"/>
</dbReference>
<dbReference type="RefSeq" id="WP_189611301.1">
    <property type="nucleotide sequence ID" value="NZ_BMXR01000009.1"/>
</dbReference>
<evidence type="ECO:0000313" key="2">
    <source>
        <dbReference type="EMBL" id="GGX65116.1"/>
    </source>
</evidence>
<sequence length="299" mass="32831">MSVRLGINPLTWTNDDMPALGAETSLDVCLSEGREAGFTGFELGNKFPRTPDTLGPILDGHGLSLVSGWYSSRLLERSVAEELAAIEDHLHLLASLGADVMVFCEVTGCVHGDRQTPVSHRPTLTDAQWERLTEGLEAVARHCLERGVRIAYHHHMGTVIESDADVRRLMDNTSDAVGLLLDTGHLMYAGGDAIEIQRAYAARICHVHCKDIRAEVLKDARNRDLSFLDAVLNGVFTVPGDGCIDYPTLFQGLKANDYSGWLVVEAEQDPAVAHPLTYARLGYRHLKQFCERTGLVVEA</sequence>
<accession>A0A918NG74</accession>
<dbReference type="Pfam" id="PF01261">
    <property type="entry name" value="AP_endonuc_2"/>
    <property type="match status" value="1"/>
</dbReference>
<comment type="caution">
    <text evidence="2">The sequence shown here is derived from an EMBL/GenBank/DDBJ whole genome shotgun (WGS) entry which is preliminary data.</text>
</comment>
<dbReference type="InterPro" id="IPR050312">
    <property type="entry name" value="IolE/XylAMocC-like"/>
</dbReference>
<evidence type="ECO:0000259" key="1">
    <source>
        <dbReference type="Pfam" id="PF01261"/>
    </source>
</evidence>
<organism evidence="2 3">
    <name type="scientific">Saccharospirillum salsuginis</name>
    <dbReference type="NCBI Taxonomy" id="418750"/>
    <lineage>
        <taxon>Bacteria</taxon>
        <taxon>Pseudomonadati</taxon>
        <taxon>Pseudomonadota</taxon>
        <taxon>Gammaproteobacteria</taxon>
        <taxon>Oceanospirillales</taxon>
        <taxon>Saccharospirillaceae</taxon>
        <taxon>Saccharospirillum</taxon>
    </lineage>
</organism>
<protein>
    <submittedName>
        <fullName evidence="2">Myo-inosose-2 dehydratase</fullName>
    </submittedName>
</protein>
<dbReference type="InterPro" id="IPR013022">
    <property type="entry name" value="Xyl_isomerase-like_TIM-brl"/>
</dbReference>
<dbReference type="Proteomes" id="UP000626148">
    <property type="component" value="Unassembled WGS sequence"/>
</dbReference>
<reference evidence="2" key="2">
    <citation type="submission" date="2020-09" db="EMBL/GenBank/DDBJ databases">
        <authorList>
            <person name="Sun Q."/>
            <person name="Kim S."/>
        </authorList>
    </citation>
    <scope>NUCLEOTIDE SEQUENCE</scope>
    <source>
        <strain evidence="2">KCTC 22169</strain>
    </source>
</reference>
<dbReference type="PANTHER" id="PTHR12110">
    <property type="entry name" value="HYDROXYPYRUVATE ISOMERASE"/>
    <property type="match status" value="1"/>
</dbReference>
<dbReference type="AlphaFoldDB" id="A0A918NG74"/>
<keyword evidence="3" id="KW-1185">Reference proteome</keyword>
<dbReference type="Gene3D" id="3.20.20.150">
    <property type="entry name" value="Divalent-metal-dependent TIM barrel enzymes"/>
    <property type="match status" value="1"/>
</dbReference>
<proteinExistence type="predicted"/>
<reference evidence="2" key="1">
    <citation type="journal article" date="2014" name="Int. J. Syst. Evol. Microbiol.">
        <title>Complete genome sequence of Corynebacterium casei LMG S-19264T (=DSM 44701T), isolated from a smear-ripened cheese.</title>
        <authorList>
            <consortium name="US DOE Joint Genome Institute (JGI-PGF)"/>
            <person name="Walter F."/>
            <person name="Albersmeier A."/>
            <person name="Kalinowski J."/>
            <person name="Ruckert C."/>
        </authorList>
    </citation>
    <scope>NUCLEOTIDE SEQUENCE</scope>
    <source>
        <strain evidence="2">KCTC 22169</strain>
    </source>
</reference>
<dbReference type="EMBL" id="BMXR01000009">
    <property type="protein sequence ID" value="GGX65116.1"/>
    <property type="molecule type" value="Genomic_DNA"/>
</dbReference>
<dbReference type="InterPro" id="IPR036237">
    <property type="entry name" value="Xyl_isomerase-like_sf"/>
</dbReference>
<dbReference type="NCBIfam" id="TIGR04379">
    <property type="entry name" value="myo_inos_iolE"/>
    <property type="match status" value="1"/>
</dbReference>
<dbReference type="SUPFAM" id="SSF51658">
    <property type="entry name" value="Xylose isomerase-like"/>
    <property type="match status" value="1"/>
</dbReference>
<evidence type="ECO:0000313" key="3">
    <source>
        <dbReference type="Proteomes" id="UP000626148"/>
    </source>
</evidence>